<proteinExistence type="predicted"/>
<dbReference type="Pfam" id="PF14116">
    <property type="entry name" value="YyzF"/>
    <property type="match status" value="1"/>
</dbReference>
<protein>
    <submittedName>
        <fullName evidence="1">CxxH/CxxC protein</fullName>
    </submittedName>
</protein>
<accession>A0ABS1ENA4</accession>
<dbReference type="RefSeq" id="WP_200268567.1">
    <property type="nucleotide sequence ID" value="NZ_JAENHN010000028.1"/>
</dbReference>
<gene>
    <name evidence="1" type="ORF">JHL18_09670</name>
</gene>
<comment type="caution">
    <text evidence="1">The sequence shown here is derived from an EMBL/GenBank/DDBJ whole genome shotgun (WGS) entry which is preliminary data.</text>
</comment>
<organism evidence="1 2">
    <name type="scientific">Clostridium yunnanense</name>
    <dbReference type="NCBI Taxonomy" id="2800325"/>
    <lineage>
        <taxon>Bacteria</taxon>
        <taxon>Bacillati</taxon>
        <taxon>Bacillota</taxon>
        <taxon>Clostridia</taxon>
        <taxon>Eubacteriales</taxon>
        <taxon>Clostridiaceae</taxon>
        <taxon>Clostridium</taxon>
    </lineage>
</organism>
<dbReference type="EMBL" id="JAENHN010000028">
    <property type="protein sequence ID" value="MBK1810892.1"/>
    <property type="molecule type" value="Genomic_DNA"/>
</dbReference>
<evidence type="ECO:0000313" key="1">
    <source>
        <dbReference type="EMBL" id="MBK1810892.1"/>
    </source>
</evidence>
<evidence type="ECO:0000313" key="2">
    <source>
        <dbReference type="Proteomes" id="UP000596739"/>
    </source>
</evidence>
<keyword evidence="2" id="KW-1185">Reference proteome</keyword>
<dbReference type="NCBIfam" id="TIGR04129">
    <property type="entry name" value="CxxH_BA5709"/>
    <property type="match status" value="1"/>
</dbReference>
<name>A0ABS1ENA4_9CLOT</name>
<reference evidence="2" key="1">
    <citation type="submission" date="2021-01" db="EMBL/GenBank/DDBJ databases">
        <title>Genome public.</title>
        <authorList>
            <person name="Liu C."/>
            <person name="Sun Q."/>
        </authorList>
    </citation>
    <scope>NUCLEOTIDE SEQUENCE [LARGE SCALE GENOMIC DNA]</scope>
    <source>
        <strain evidence="2">YIM B02505</strain>
    </source>
</reference>
<dbReference type="InterPro" id="IPR025626">
    <property type="entry name" value="YyzF"/>
</dbReference>
<sequence>MSDYIEKLSCEDHVDMAIDEYIDKFETFPTLENTDTGICSYCKLKAVYKISGEK</sequence>
<dbReference type="Proteomes" id="UP000596739">
    <property type="component" value="Unassembled WGS sequence"/>
</dbReference>